<dbReference type="EMBL" id="SRSO01000038">
    <property type="protein sequence ID" value="TGV00594.1"/>
    <property type="molecule type" value="Genomic_DNA"/>
</dbReference>
<sequence>MRVVLFYLMITCVIFGCDKKEKIKVSNIKNEDGRIIKVKIGIDSNKISSEWKAALLKRKSTSELDSISKIIKHITKEEQDWLKLIESKTKRWNAFRDSLKVPFQNIKLQDTIFILLGYHGGDDAFTFQNKTICLDVNALYNSYGSAKDTVNDNRIDRFFAHEFTHLLHKQWAKKNKLEINTFKDRIFWECITEGFGMYRSMSPKWFPIKDSLSETSKNTFKVLYPIFTERIIEVSTKSNFTSEEENRLHTNLSRGSMKKKWGALPVAVWLALEAKGNDENLIKWVNKGPDALIPLAEKYLINESKTAFDKFLNNN</sequence>
<reference evidence="1 2" key="1">
    <citation type="submission" date="2019-04" db="EMBL/GenBank/DDBJ databases">
        <authorList>
            <person name="Liu A."/>
        </authorList>
    </citation>
    <scope>NUCLEOTIDE SEQUENCE [LARGE SCALE GENOMIC DNA]</scope>
    <source>
        <strain evidence="1 2">RZ03</strain>
    </source>
</reference>
<dbReference type="Pfam" id="PF18958">
    <property type="entry name" value="DUF5700"/>
    <property type="match status" value="1"/>
</dbReference>
<dbReference type="Proteomes" id="UP000307602">
    <property type="component" value="Unassembled WGS sequence"/>
</dbReference>
<organism evidence="1 2">
    <name type="scientific">Flavivirga rizhaonensis</name>
    <dbReference type="NCBI Taxonomy" id="2559571"/>
    <lineage>
        <taxon>Bacteria</taxon>
        <taxon>Pseudomonadati</taxon>
        <taxon>Bacteroidota</taxon>
        <taxon>Flavobacteriia</taxon>
        <taxon>Flavobacteriales</taxon>
        <taxon>Flavobacteriaceae</taxon>
        <taxon>Flavivirga</taxon>
    </lineage>
</organism>
<evidence type="ECO:0000313" key="1">
    <source>
        <dbReference type="EMBL" id="TGV00594.1"/>
    </source>
</evidence>
<gene>
    <name evidence="1" type="ORF">EM932_18850</name>
</gene>
<dbReference type="RefSeq" id="WP_135878763.1">
    <property type="nucleotide sequence ID" value="NZ_SRSO01000038.1"/>
</dbReference>
<dbReference type="PROSITE" id="PS51257">
    <property type="entry name" value="PROKAR_LIPOPROTEIN"/>
    <property type="match status" value="1"/>
</dbReference>
<protein>
    <recommendedName>
        <fullName evidence="3">DUF2268 domain-containing protein</fullName>
    </recommendedName>
</protein>
<evidence type="ECO:0000313" key="2">
    <source>
        <dbReference type="Proteomes" id="UP000307602"/>
    </source>
</evidence>
<dbReference type="InterPro" id="IPR043754">
    <property type="entry name" value="DUF5700"/>
</dbReference>
<comment type="caution">
    <text evidence="1">The sequence shown here is derived from an EMBL/GenBank/DDBJ whole genome shotgun (WGS) entry which is preliminary data.</text>
</comment>
<accession>A0A4V6R454</accession>
<name>A0A4V6R454_9FLAO</name>
<proteinExistence type="predicted"/>
<dbReference type="AlphaFoldDB" id="A0A4V6R454"/>
<keyword evidence="2" id="KW-1185">Reference proteome</keyword>
<dbReference type="OrthoDB" id="1158968at2"/>
<evidence type="ECO:0008006" key="3">
    <source>
        <dbReference type="Google" id="ProtNLM"/>
    </source>
</evidence>